<keyword evidence="2" id="KW-0677">Repeat</keyword>
<dbReference type="InterPro" id="IPR019775">
    <property type="entry name" value="WD40_repeat_CS"/>
</dbReference>
<dbReference type="PANTHER" id="PTHR19846">
    <property type="entry name" value="WD40 REPEAT PROTEIN"/>
    <property type="match status" value="1"/>
</dbReference>
<dbReference type="PANTHER" id="PTHR19846:SF0">
    <property type="entry name" value="PRE-MRNA PROCESSING FACTOR 4"/>
    <property type="match status" value="1"/>
</dbReference>
<reference evidence="6 7" key="1">
    <citation type="submission" date="2016-06" db="EMBL/GenBank/DDBJ databases">
        <authorList>
            <person name="Kjaerup R.B."/>
            <person name="Dalgaard T.S."/>
            <person name="Juul-Madsen H.R."/>
        </authorList>
    </citation>
    <scope>NUCLEOTIDE SEQUENCE [LARGE SCALE GENOMIC DNA]</scope>
    <source>
        <strain evidence="6">3</strain>
    </source>
</reference>
<dbReference type="GO" id="GO:0017070">
    <property type="term" value="F:U6 snRNA binding"/>
    <property type="evidence" value="ECO:0007669"/>
    <property type="project" value="TreeGrafter"/>
</dbReference>
<feature type="transmembrane region" description="Helical" evidence="4">
    <location>
        <begin position="551"/>
        <end position="571"/>
    </location>
</feature>
<dbReference type="STRING" id="1860102.ACCAA_270073"/>
<keyword evidence="7" id="KW-1185">Reference proteome</keyword>
<dbReference type="GO" id="GO:0000398">
    <property type="term" value="P:mRNA splicing, via spliceosome"/>
    <property type="evidence" value="ECO:0007669"/>
    <property type="project" value="TreeGrafter"/>
</dbReference>
<evidence type="ECO:0000313" key="6">
    <source>
        <dbReference type="EMBL" id="SBT05819.1"/>
    </source>
</evidence>
<dbReference type="InterPro" id="IPR036322">
    <property type="entry name" value="WD40_repeat_dom_sf"/>
</dbReference>
<dbReference type="SUPFAM" id="SSF50978">
    <property type="entry name" value="WD40 repeat-like"/>
    <property type="match status" value="2"/>
</dbReference>
<feature type="repeat" description="WD" evidence="3">
    <location>
        <begin position="1102"/>
        <end position="1143"/>
    </location>
</feature>
<proteinExistence type="predicted"/>
<organism evidence="6 7">
    <name type="scientific">Candidatus Accumulibacter aalborgensis</name>
    <dbReference type="NCBI Taxonomy" id="1860102"/>
    <lineage>
        <taxon>Bacteria</taxon>
        <taxon>Pseudomonadati</taxon>
        <taxon>Pseudomonadota</taxon>
        <taxon>Betaproteobacteria</taxon>
        <taxon>Candidatus Accumulibacter</taxon>
    </lineage>
</organism>
<dbReference type="InterPro" id="IPR001680">
    <property type="entry name" value="WD40_rpt"/>
</dbReference>
<feature type="repeat" description="WD" evidence="3">
    <location>
        <begin position="682"/>
        <end position="723"/>
    </location>
</feature>
<dbReference type="SMART" id="SM00320">
    <property type="entry name" value="WD40"/>
    <property type="match status" value="15"/>
</dbReference>
<dbReference type="GO" id="GO:0030621">
    <property type="term" value="F:U4 snRNA binding"/>
    <property type="evidence" value="ECO:0007669"/>
    <property type="project" value="TreeGrafter"/>
</dbReference>
<feature type="repeat" description="WD" evidence="3">
    <location>
        <begin position="1060"/>
        <end position="1101"/>
    </location>
</feature>
<sequence length="1311" mass="143427">MKRITLTLPAPYVGLRPFAESESLLFFGRERHVRDLLASLDRQQRFTAVLGASGTGKSSLVRAGLIPALHRGALHPPGGSEAMPPQHWNVCIFQPGDSPLANLSHALTDDARWTDSADRATAVSSLAAALGASSLALADLYRQKAGRFAGESLLLVVDQFEEIFRYRQKNPDEADSFITLLLRSAGEALPIYVVMTMRSDFLGHCVAFHGLPEAINSGIYLTPRLSPEQIRSVIVSPLALVGGSINAVLANRMINALGGDDELPILEHALLRMWQRARSMGRSEVGVDDFETICAPRRVDQGPGTTQHAPMLSYAIDNHAGEIYGALTNEQQCIARQLFLALVERREGRELRRPQTMRELLPLIPEDGHSALRTVIDAFRADDAGFVLPRAGRPINDDDLIDISHESLFRQWQLFRQWLTEEGHDVAELREWRQRAARRQSEGGGWLDENDCQRAQRWRLRVIERTHPPAWAQRYEGAAAYALIDEYVQTSIDRVREDKAHDEALQRQAGQERTARLEAEALLQREATQRAEAEKQQAVAFNKVLRRRSRVAIVVGSIAVALALVAVVLGVQANKAQKQAEALARRALASELSAIAEGLGREHPDESVLLALAARTIAAAAKADTIVRAASDTYPYSRILRGHADAVSVVQFSADGRTALTASDDSTARLWDLLSGRELHILRGHEGQVSSAHFSADGKAALTAGDDSTARLWDVSSGRELHVLRGHEGPLWSARFSPDGQTVLTASDDHTARLWEVASGRELRVLRGHRGPVRDAQFSADGRTMLTASDDTTARLWDVSSGRELRVFRGHQGSLWSATLSADGKMAVTASYDQTARLWDVVSGRARQVLRGHEDSVRSAEFSADGKTVLTASRDKTARLWDALSGRELHVLRGHEGPVWSGRFSGDGKTVLTASRDRTARLWDVASGRELRVLRGHEGAVWRAQFSADGKNVLTAGSDRTARLWEVQRDHELRVLRGHQGEVWSAQFSADGKTVLTASSDLTARLWDVASGRQRGVLSGHQGPVRTAQFSADGKTIITASEDNTARLWDVASGRELRILSGHQGPVLGAQLSPDGKTALTAGSDQTARLWDVASGGELHTFRGHQGPVLSARFSADGKTVLTASQDKTVRLWNVASGRQLLVLDGFEEPVVSAQFSPDGTTVLTASEDHTARLWDVASGRELPVLHGHEGAVRSADFSPDGKTALTAGDDQTARLWDVVTGHELRVLRGHTGPVRSAQFSADGKTLVTASDDRTVRFWRCDECRPIDEIAAEVAARVGRDLTEQERRRLGVPDSLSFKARMTVSHHLASP</sequence>
<dbReference type="PROSITE" id="PS50294">
    <property type="entry name" value="WD_REPEATS_REGION"/>
    <property type="match status" value="15"/>
</dbReference>
<dbReference type="Pfam" id="PF00400">
    <property type="entry name" value="WD40"/>
    <property type="match status" value="15"/>
</dbReference>
<keyword evidence="4" id="KW-1133">Transmembrane helix</keyword>
<dbReference type="SUPFAM" id="SSF52540">
    <property type="entry name" value="P-loop containing nucleoside triphosphate hydrolases"/>
    <property type="match status" value="1"/>
</dbReference>
<dbReference type="InterPro" id="IPR020472">
    <property type="entry name" value="WD40_PAC1"/>
</dbReference>
<feature type="repeat" description="WD" evidence="3">
    <location>
        <begin position="934"/>
        <end position="975"/>
    </location>
</feature>
<feature type="repeat" description="WD" evidence="3">
    <location>
        <begin position="724"/>
        <end position="765"/>
    </location>
</feature>
<feature type="repeat" description="WD" evidence="3">
    <location>
        <begin position="892"/>
        <end position="933"/>
    </location>
</feature>
<feature type="repeat" description="WD" evidence="3">
    <location>
        <begin position="640"/>
        <end position="681"/>
    </location>
</feature>
<name>A0A1A8XKX1_9PROT</name>
<evidence type="ECO:0000256" key="3">
    <source>
        <dbReference type="PROSITE-ProRule" id="PRU00221"/>
    </source>
</evidence>
<dbReference type="InterPro" id="IPR049052">
    <property type="entry name" value="nSTAND1"/>
</dbReference>
<keyword evidence="4" id="KW-0812">Transmembrane</keyword>
<dbReference type="CDD" id="cd00200">
    <property type="entry name" value="WD40"/>
    <property type="match status" value="3"/>
</dbReference>
<evidence type="ECO:0000256" key="1">
    <source>
        <dbReference type="ARBA" id="ARBA00022574"/>
    </source>
</evidence>
<dbReference type="Proteomes" id="UP000199169">
    <property type="component" value="Unassembled WGS sequence"/>
</dbReference>
<dbReference type="EMBL" id="FLQX01000102">
    <property type="protein sequence ID" value="SBT05819.1"/>
    <property type="molecule type" value="Genomic_DNA"/>
</dbReference>
<feature type="repeat" description="WD" evidence="3">
    <location>
        <begin position="1186"/>
        <end position="1227"/>
    </location>
</feature>
<dbReference type="InterPro" id="IPR027417">
    <property type="entry name" value="P-loop_NTPase"/>
</dbReference>
<feature type="repeat" description="WD" evidence="3">
    <location>
        <begin position="766"/>
        <end position="807"/>
    </location>
</feature>
<dbReference type="Gene3D" id="3.40.50.300">
    <property type="entry name" value="P-loop containing nucleotide triphosphate hydrolases"/>
    <property type="match status" value="1"/>
</dbReference>
<keyword evidence="1 3" id="KW-0853">WD repeat</keyword>
<feature type="repeat" description="WD" evidence="3">
    <location>
        <begin position="850"/>
        <end position="891"/>
    </location>
</feature>
<feature type="domain" description="Novel STAND NTPase 1" evidence="5">
    <location>
        <begin position="11"/>
        <end position="441"/>
    </location>
</feature>
<dbReference type="InterPro" id="IPR015943">
    <property type="entry name" value="WD40/YVTN_repeat-like_dom_sf"/>
</dbReference>
<feature type="repeat" description="WD" evidence="3">
    <location>
        <begin position="1144"/>
        <end position="1185"/>
    </location>
</feature>
<dbReference type="RefSeq" id="WP_186406794.1">
    <property type="nucleotide sequence ID" value="NZ_FLQX01000102.1"/>
</dbReference>
<feature type="repeat" description="WD" evidence="3">
    <location>
        <begin position="808"/>
        <end position="849"/>
    </location>
</feature>
<feature type="repeat" description="WD" evidence="3">
    <location>
        <begin position="976"/>
        <end position="1017"/>
    </location>
</feature>
<evidence type="ECO:0000259" key="5">
    <source>
        <dbReference type="Pfam" id="PF20703"/>
    </source>
</evidence>
<gene>
    <name evidence="6" type="ORF">ACCAA_270073</name>
</gene>
<accession>A0A1A8XKX1</accession>
<protein>
    <submittedName>
        <fullName evidence="6">WD-40 repeat protein</fullName>
    </submittedName>
</protein>
<dbReference type="PROSITE" id="PS00678">
    <property type="entry name" value="WD_REPEATS_1"/>
    <property type="match status" value="13"/>
</dbReference>
<evidence type="ECO:0000313" key="7">
    <source>
        <dbReference type="Proteomes" id="UP000199169"/>
    </source>
</evidence>
<dbReference type="PRINTS" id="PR00320">
    <property type="entry name" value="GPROTEINBRPT"/>
</dbReference>
<dbReference type="PROSITE" id="PS50082">
    <property type="entry name" value="WD_REPEATS_2"/>
    <property type="match status" value="15"/>
</dbReference>
<feature type="repeat" description="WD" evidence="3">
    <location>
        <begin position="1018"/>
        <end position="1059"/>
    </location>
</feature>
<evidence type="ECO:0000256" key="2">
    <source>
        <dbReference type="ARBA" id="ARBA00022737"/>
    </source>
</evidence>
<keyword evidence="4" id="KW-0472">Membrane</keyword>
<evidence type="ECO:0000256" key="4">
    <source>
        <dbReference type="SAM" id="Phobius"/>
    </source>
</evidence>
<dbReference type="Gene3D" id="2.130.10.10">
    <property type="entry name" value="YVTN repeat-like/Quinoprotein amine dehydrogenase"/>
    <property type="match status" value="6"/>
</dbReference>
<dbReference type="Pfam" id="PF20703">
    <property type="entry name" value="nSTAND1"/>
    <property type="match status" value="1"/>
</dbReference>
<feature type="repeat" description="WD" evidence="3">
    <location>
        <begin position="1228"/>
        <end position="1259"/>
    </location>
</feature>